<dbReference type="OrthoDB" id="9805770at2"/>
<organism evidence="9 10">
    <name type="scientific">Alkalibaculum bacchi</name>
    <dbReference type="NCBI Taxonomy" id="645887"/>
    <lineage>
        <taxon>Bacteria</taxon>
        <taxon>Bacillati</taxon>
        <taxon>Bacillota</taxon>
        <taxon>Clostridia</taxon>
        <taxon>Eubacteriales</taxon>
        <taxon>Eubacteriaceae</taxon>
        <taxon>Alkalibaculum</taxon>
    </lineage>
</organism>
<keyword evidence="9" id="KW-0670">Pyruvate</keyword>
<dbReference type="EMBL" id="QNRX01000007">
    <property type="protein sequence ID" value="RBP65377.1"/>
    <property type="molecule type" value="Genomic_DNA"/>
</dbReference>
<dbReference type="CDD" id="cd06849">
    <property type="entry name" value="lipoyl_domain"/>
    <property type="match status" value="1"/>
</dbReference>
<dbReference type="PANTHER" id="PTHR43178">
    <property type="entry name" value="DIHYDROLIPOAMIDE ACETYLTRANSFERASE COMPONENT OF PYRUVATE DEHYDROGENASE COMPLEX"/>
    <property type="match status" value="1"/>
</dbReference>
<evidence type="ECO:0000256" key="4">
    <source>
        <dbReference type="ARBA" id="ARBA00022823"/>
    </source>
</evidence>
<keyword evidence="3 6" id="KW-0808">Transferase</keyword>
<feature type="domain" description="Lipoyl-binding" evidence="7">
    <location>
        <begin position="2"/>
        <end position="77"/>
    </location>
</feature>
<evidence type="ECO:0000256" key="2">
    <source>
        <dbReference type="ARBA" id="ARBA00007317"/>
    </source>
</evidence>
<comment type="similarity">
    <text evidence="2 6">Belongs to the 2-oxoacid dehydrogenase family.</text>
</comment>
<name>A0A366I844_9FIRM</name>
<evidence type="ECO:0000256" key="6">
    <source>
        <dbReference type="RuleBase" id="RU003423"/>
    </source>
</evidence>
<sequence>MATEIIMPKAGMDMEEGTVIKWLKNVGETVETGEPLLEILTDKVNMEVEAEVSGTLIDIRANEGDVLPVFTVIGYIGEAGEKAPSGEATPSMEVKEVETIEETVKEEKATSNSSIPVGKVRATPAARKIAKDRNLLVEDIPGSGPFGRVQKVDVEEFDIIKATPLATKMAEVENIDLSTIKGTGVGGKITKDDLSLAPTEATGQKKVLAPSKAKEKASNIIPMVGLRKIIAQRMKESLEKSAPVTLQTEVDMTHINALRAKLKPIIQEEIDKKITVTDLLIMATSKALMKYPIVNSTLVEEGIRVNDYVNMGIAVGLENGLLVPVIKGTNKMTLKEIVSSRTDIVKRTLSSKITPDELSGSTFTISNLGMYDTISFNSIINQPNSAILSVGVTVKRMRIINDAPQIREVMNMSITLDHRVMDGLVGAQFLQYLKDLLEDPNLLLL</sequence>
<dbReference type="InterPro" id="IPR050743">
    <property type="entry name" value="2-oxoacid_DH_E2_comp"/>
</dbReference>
<feature type="domain" description="Peripheral subunit-binding (PSBD)" evidence="8">
    <location>
        <begin position="121"/>
        <end position="158"/>
    </location>
</feature>
<dbReference type="AlphaFoldDB" id="A0A366I844"/>
<dbReference type="PROSITE" id="PS51826">
    <property type="entry name" value="PSBD"/>
    <property type="match status" value="2"/>
</dbReference>
<dbReference type="Gene3D" id="4.10.320.10">
    <property type="entry name" value="E3-binding domain"/>
    <property type="match status" value="2"/>
</dbReference>
<dbReference type="InterPro" id="IPR000089">
    <property type="entry name" value="Biotin_lipoyl"/>
</dbReference>
<dbReference type="RefSeq" id="WP_113920493.1">
    <property type="nucleotide sequence ID" value="NZ_QNRX01000007.1"/>
</dbReference>
<dbReference type="SUPFAM" id="SSF47005">
    <property type="entry name" value="Peripheral subunit-binding domain of 2-oxo acid dehydrogenase complex"/>
    <property type="match status" value="2"/>
</dbReference>
<evidence type="ECO:0000256" key="3">
    <source>
        <dbReference type="ARBA" id="ARBA00022679"/>
    </source>
</evidence>
<reference evidence="9 10" key="1">
    <citation type="submission" date="2018-06" db="EMBL/GenBank/DDBJ databases">
        <title>Genomic Encyclopedia of Type Strains, Phase IV (KMG-IV): sequencing the most valuable type-strain genomes for metagenomic binning, comparative biology and taxonomic classification.</title>
        <authorList>
            <person name="Goeker M."/>
        </authorList>
    </citation>
    <scope>NUCLEOTIDE SEQUENCE [LARGE SCALE GENOMIC DNA]</scope>
    <source>
        <strain evidence="9 10">DSM 22112</strain>
    </source>
</reference>
<dbReference type="InterPro" id="IPR036625">
    <property type="entry name" value="E3-bd_dom_sf"/>
</dbReference>
<keyword evidence="4 6" id="KW-0450">Lipoyl</keyword>
<dbReference type="Gene3D" id="3.30.559.10">
    <property type="entry name" value="Chloramphenicol acetyltransferase-like domain"/>
    <property type="match status" value="1"/>
</dbReference>
<dbReference type="GO" id="GO:0016407">
    <property type="term" value="F:acetyltransferase activity"/>
    <property type="evidence" value="ECO:0007669"/>
    <property type="project" value="TreeGrafter"/>
</dbReference>
<keyword evidence="10" id="KW-1185">Reference proteome</keyword>
<keyword evidence="5 6" id="KW-0012">Acyltransferase</keyword>
<gene>
    <name evidence="9" type="ORF">DES36_107117</name>
</gene>
<dbReference type="InterPro" id="IPR001078">
    <property type="entry name" value="2-oxoacid_DH_actylTfrase"/>
</dbReference>
<dbReference type="InterPro" id="IPR004167">
    <property type="entry name" value="PSBD"/>
</dbReference>
<evidence type="ECO:0000313" key="10">
    <source>
        <dbReference type="Proteomes" id="UP000253490"/>
    </source>
</evidence>
<evidence type="ECO:0000256" key="1">
    <source>
        <dbReference type="ARBA" id="ARBA00001938"/>
    </source>
</evidence>
<comment type="caution">
    <text evidence="9">The sequence shown here is derived from an EMBL/GenBank/DDBJ whole genome shotgun (WGS) entry which is preliminary data.</text>
</comment>
<dbReference type="Gene3D" id="2.40.50.100">
    <property type="match status" value="1"/>
</dbReference>
<dbReference type="SUPFAM" id="SSF51230">
    <property type="entry name" value="Single hybrid motif"/>
    <property type="match status" value="1"/>
</dbReference>
<dbReference type="PROSITE" id="PS50968">
    <property type="entry name" value="BIOTINYL_LIPOYL"/>
    <property type="match status" value="1"/>
</dbReference>
<dbReference type="Pfam" id="PF02817">
    <property type="entry name" value="E3_binding"/>
    <property type="match status" value="2"/>
</dbReference>
<evidence type="ECO:0000259" key="7">
    <source>
        <dbReference type="PROSITE" id="PS50968"/>
    </source>
</evidence>
<feature type="domain" description="Peripheral subunit-binding (PSBD)" evidence="8">
    <location>
        <begin position="161"/>
        <end position="198"/>
    </location>
</feature>
<dbReference type="GO" id="GO:0031405">
    <property type="term" value="F:lipoic acid binding"/>
    <property type="evidence" value="ECO:0007669"/>
    <property type="project" value="TreeGrafter"/>
</dbReference>
<dbReference type="Pfam" id="PF00198">
    <property type="entry name" value="2-oxoacid_dh"/>
    <property type="match status" value="1"/>
</dbReference>
<proteinExistence type="inferred from homology"/>
<dbReference type="GO" id="GO:0005737">
    <property type="term" value="C:cytoplasm"/>
    <property type="evidence" value="ECO:0007669"/>
    <property type="project" value="TreeGrafter"/>
</dbReference>
<evidence type="ECO:0000259" key="8">
    <source>
        <dbReference type="PROSITE" id="PS51826"/>
    </source>
</evidence>
<dbReference type="PANTHER" id="PTHR43178:SF5">
    <property type="entry name" value="LIPOAMIDE ACYLTRANSFERASE COMPONENT OF BRANCHED-CHAIN ALPHA-KETO ACID DEHYDROGENASE COMPLEX, MITOCHONDRIAL"/>
    <property type="match status" value="1"/>
</dbReference>
<dbReference type="Proteomes" id="UP000253490">
    <property type="component" value="Unassembled WGS sequence"/>
</dbReference>
<comment type="cofactor">
    <cofactor evidence="1 6">
        <name>(R)-lipoate</name>
        <dbReference type="ChEBI" id="CHEBI:83088"/>
    </cofactor>
</comment>
<dbReference type="SUPFAM" id="SSF52777">
    <property type="entry name" value="CoA-dependent acyltransferases"/>
    <property type="match status" value="1"/>
</dbReference>
<evidence type="ECO:0000313" key="9">
    <source>
        <dbReference type="EMBL" id="RBP65377.1"/>
    </source>
</evidence>
<dbReference type="InterPro" id="IPR011053">
    <property type="entry name" value="Single_hybrid_motif"/>
</dbReference>
<dbReference type="EC" id="2.3.1.-" evidence="6"/>
<dbReference type="InterPro" id="IPR023213">
    <property type="entry name" value="CAT-like_dom_sf"/>
</dbReference>
<evidence type="ECO:0000256" key="5">
    <source>
        <dbReference type="ARBA" id="ARBA00023315"/>
    </source>
</evidence>
<accession>A0A366I844</accession>
<dbReference type="Pfam" id="PF00364">
    <property type="entry name" value="Biotin_lipoyl"/>
    <property type="match status" value="1"/>
</dbReference>
<protein>
    <recommendedName>
        <fullName evidence="6">Dihydrolipoamide acetyltransferase component of pyruvate dehydrogenase complex</fullName>
        <ecNumber evidence="6">2.3.1.-</ecNumber>
    </recommendedName>
</protein>